<dbReference type="InterPro" id="IPR029319">
    <property type="entry name" value="DNA_ligase_OB"/>
</dbReference>
<evidence type="ECO:0000256" key="4">
    <source>
        <dbReference type="ARBA" id="ARBA00022763"/>
    </source>
</evidence>
<evidence type="ECO:0000256" key="6">
    <source>
        <dbReference type="ARBA" id="ARBA00034003"/>
    </source>
</evidence>
<comment type="caution">
    <text evidence="8">The sequence shown here is derived from an EMBL/GenBank/DDBJ whole genome shotgun (WGS) entry which is preliminary data.</text>
</comment>
<dbReference type="CDD" id="cd07896">
    <property type="entry name" value="Adenylation_kDNA_ligase_like"/>
    <property type="match status" value="1"/>
</dbReference>
<dbReference type="Pfam" id="PF01068">
    <property type="entry name" value="DNA_ligase_A_M"/>
    <property type="match status" value="1"/>
</dbReference>
<evidence type="ECO:0000313" key="9">
    <source>
        <dbReference type="Proteomes" id="UP000703590"/>
    </source>
</evidence>
<dbReference type="Proteomes" id="UP000703590">
    <property type="component" value="Unassembled WGS sequence"/>
</dbReference>
<dbReference type="PANTHER" id="PTHR47810:SF1">
    <property type="entry name" value="DNA LIGASE B"/>
    <property type="match status" value="1"/>
</dbReference>
<keyword evidence="5" id="KW-0234">DNA repair</keyword>
<dbReference type="NCBIfam" id="NF006592">
    <property type="entry name" value="PRK09125.1"/>
    <property type="match status" value="1"/>
</dbReference>
<dbReference type="SUPFAM" id="SSF50249">
    <property type="entry name" value="Nucleic acid-binding proteins"/>
    <property type="match status" value="1"/>
</dbReference>
<dbReference type="InterPro" id="IPR012340">
    <property type="entry name" value="NA-bd_OB-fold"/>
</dbReference>
<evidence type="ECO:0000256" key="2">
    <source>
        <dbReference type="ARBA" id="ARBA00022598"/>
    </source>
</evidence>
<evidence type="ECO:0000256" key="3">
    <source>
        <dbReference type="ARBA" id="ARBA00022705"/>
    </source>
</evidence>
<dbReference type="Gene3D" id="3.30.470.30">
    <property type="entry name" value="DNA ligase/mRNA capping enzyme"/>
    <property type="match status" value="1"/>
</dbReference>
<dbReference type="Gene3D" id="3.30.1490.70">
    <property type="match status" value="1"/>
</dbReference>
<feature type="domain" description="ATP-dependent DNA ligase family profile" evidence="7">
    <location>
        <begin position="120"/>
        <end position="221"/>
    </location>
</feature>
<evidence type="ECO:0000256" key="5">
    <source>
        <dbReference type="ARBA" id="ARBA00023204"/>
    </source>
</evidence>
<dbReference type="RefSeq" id="WP_205459193.1">
    <property type="nucleotide sequence ID" value="NZ_JAFHKK010000015.1"/>
</dbReference>
<dbReference type="PROSITE" id="PS50160">
    <property type="entry name" value="DNA_LIGASE_A3"/>
    <property type="match status" value="1"/>
</dbReference>
<evidence type="ECO:0000259" key="7">
    <source>
        <dbReference type="PROSITE" id="PS50160"/>
    </source>
</evidence>
<dbReference type="GO" id="GO:0016874">
    <property type="term" value="F:ligase activity"/>
    <property type="evidence" value="ECO:0007669"/>
    <property type="project" value="UniProtKB-KW"/>
</dbReference>
<comment type="catalytic activity">
    <reaction evidence="6">
        <text>ATP + (deoxyribonucleotide)n-3'-hydroxyl + 5'-phospho-(deoxyribonucleotide)m = (deoxyribonucleotide)n+m + AMP + diphosphate.</text>
        <dbReference type="EC" id="6.5.1.1"/>
    </reaction>
</comment>
<evidence type="ECO:0000256" key="1">
    <source>
        <dbReference type="ARBA" id="ARBA00001968"/>
    </source>
</evidence>
<gene>
    <name evidence="8" type="ORF">JWV37_07605</name>
</gene>
<keyword evidence="4" id="KW-0227">DNA damage</keyword>
<dbReference type="InterPro" id="IPR050326">
    <property type="entry name" value="NAD_dep_DNA_ligaseB"/>
</dbReference>
<reference evidence="8" key="1">
    <citation type="submission" date="2021-02" db="EMBL/GenBank/DDBJ databases">
        <title>Sulfurospirillum tamanensis sp. nov.</title>
        <authorList>
            <person name="Frolova A."/>
            <person name="Merkel A."/>
            <person name="Slobodkin A."/>
        </authorList>
    </citation>
    <scope>NUCLEOTIDE SEQUENCE</scope>
    <source>
        <strain evidence="8">T05b</strain>
    </source>
</reference>
<proteinExistence type="predicted"/>
<name>A0ABS2WSN8_9BACT</name>
<dbReference type="EMBL" id="JAFHKK010000015">
    <property type="protein sequence ID" value="MBN2964641.1"/>
    <property type="molecule type" value="Genomic_DNA"/>
</dbReference>
<sequence length="271" mass="30373">MRIWALLLFLSLSLWAQKPALMLLETYRDHNVSGWLMSEKLDGVRAYWDGTALYSRNGNLFAAPPWFTEDFPPFALDGELWSGRGAFEEIASITAQLTPHEGWRKLAFHVFDVPDGQGGLAQRLSVLEDYLKRIPTPFVRVIPQYVCEDTSSLEDFLATVEDQGGEGVVVRDPNVGYLTSRSPLALKVKRYEDAECEVVAHHEGKGKFEGLLGAFTCKDKNGTQFRIGSGLKNADRRTPPPLGATVTYKFYGTTNSGLPRFPVFLHVRSER</sequence>
<keyword evidence="9" id="KW-1185">Reference proteome</keyword>
<dbReference type="Gene3D" id="2.40.50.140">
    <property type="entry name" value="Nucleic acid-binding proteins"/>
    <property type="match status" value="1"/>
</dbReference>
<dbReference type="InterPro" id="IPR012310">
    <property type="entry name" value="DNA_ligase_ATP-dep_cent"/>
</dbReference>
<dbReference type="PANTHER" id="PTHR47810">
    <property type="entry name" value="DNA LIGASE"/>
    <property type="match status" value="1"/>
</dbReference>
<comment type="cofactor">
    <cofactor evidence="1">
        <name>a divalent metal cation</name>
        <dbReference type="ChEBI" id="CHEBI:60240"/>
    </cofactor>
</comment>
<dbReference type="SUPFAM" id="SSF56091">
    <property type="entry name" value="DNA ligase/mRNA capping enzyme, catalytic domain"/>
    <property type="match status" value="1"/>
</dbReference>
<reference evidence="8" key="2">
    <citation type="submission" date="2021-02" db="EMBL/GenBank/DDBJ databases">
        <authorList>
            <person name="Merkel A.Y."/>
        </authorList>
    </citation>
    <scope>NUCLEOTIDE SEQUENCE</scope>
    <source>
        <strain evidence="8">T05b</strain>
    </source>
</reference>
<evidence type="ECO:0000313" key="8">
    <source>
        <dbReference type="EMBL" id="MBN2964641.1"/>
    </source>
</evidence>
<protein>
    <submittedName>
        <fullName evidence="8">DNA ligase</fullName>
    </submittedName>
</protein>
<keyword evidence="3" id="KW-0235">DNA replication</keyword>
<dbReference type="CDD" id="cd08041">
    <property type="entry name" value="OBF_kDNA_ligase_like"/>
    <property type="match status" value="1"/>
</dbReference>
<dbReference type="Pfam" id="PF14743">
    <property type="entry name" value="DNA_ligase_OB_2"/>
    <property type="match status" value="1"/>
</dbReference>
<keyword evidence="2 8" id="KW-0436">Ligase</keyword>
<organism evidence="8 9">
    <name type="scientific">Sulfurospirillum tamanense</name>
    <dbReference type="NCBI Taxonomy" id="2813362"/>
    <lineage>
        <taxon>Bacteria</taxon>
        <taxon>Pseudomonadati</taxon>
        <taxon>Campylobacterota</taxon>
        <taxon>Epsilonproteobacteria</taxon>
        <taxon>Campylobacterales</taxon>
        <taxon>Sulfurospirillaceae</taxon>
        <taxon>Sulfurospirillum</taxon>
    </lineage>
</organism>
<accession>A0ABS2WSN8</accession>